<dbReference type="AlphaFoldDB" id="A0A835WUL0"/>
<evidence type="ECO:0000256" key="1">
    <source>
        <dbReference type="SAM" id="MobiDB-lite"/>
    </source>
</evidence>
<dbReference type="OrthoDB" id="342454at2759"/>
<feature type="compositionally biased region" description="Basic and acidic residues" evidence="1">
    <location>
        <begin position="1"/>
        <end position="31"/>
    </location>
</feature>
<reference evidence="3" key="1">
    <citation type="journal article" date="2020" name="bioRxiv">
        <title>Comparative genomics of Chlamydomonas.</title>
        <authorList>
            <person name="Craig R.J."/>
            <person name="Hasan A.R."/>
            <person name="Ness R.W."/>
            <person name="Keightley P.D."/>
        </authorList>
    </citation>
    <scope>NUCLEOTIDE SEQUENCE</scope>
    <source>
        <strain evidence="3">CCAP 11/173</strain>
    </source>
</reference>
<comment type="caution">
    <text evidence="3">The sequence shown here is derived from an EMBL/GenBank/DDBJ whole genome shotgun (WGS) entry which is preliminary data.</text>
</comment>
<dbReference type="EMBL" id="JAEHOD010000001">
    <property type="protein sequence ID" value="KAG2454558.1"/>
    <property type="molecule type" value="Genomic_DNA"/>
</dbReference>
<gene>
    <name evidence="3" type="ORF">HYH02_000403</name>
</gene>
<feature type="region of interest" description="Disordered" evidence="1">
    <location>
        <begin position="59"/>
        <end position="100"/>
    </location>
</feature>
<evidence type="ECO:0000259" key="2">
    <source>
        <dbReference type="SMART" id="SM01173"/>
    </source>
</evidence>
<protein>
    <recommendedName>
        <fullName evidence="2">DUF4187 domain-containing protein</fullName>
    </recommendedName>
</protein>
<sequence>MVRQTSRREAQQVHEEQERVKRARLAEESQQRYHAATRAGYASRQAARHLRGAWRVAEQLAEQQHQQQHQQERQPQRNEDQDVQQHQHRHQQRDHRQEQVQRVDLAHGGGGNRGGPATAALHVLLERLPTLQMMLQQEIPQQEMHASAGRRTDVKTAAEVEIADTTSALEPGCCGTAVAKPRQACSVDRALMDTEPEPSPADMSATGPATYGQVNGCAPRVVAEPTQPPATTDEKAEEAEAAVEPPSLGAQLELLLLHLRQVHCYCYFCGTAYDGPDDMASHCPGLTEEEH</sequence>
<organism evidence="3 4">
    <name type="scientific">Chlamydomonas schloesseri</name>
    <dbReference type="NCBI Taxonomy" id="2026947"/>
    <lineage>
        <taxon>Eukaryota</taxon>
        <taxon>Viridiplantae</taxon>
        <taxon>Chlorophyta</taxon>
        <taxon>core chlorophytes</taxon>
        <taxon>Chlorophyceae</taxon>
        <taxon>CS clade</taxon>
        <taxon>Chlamydomonadales</taxon>
        <taxon>Chlamydomonadaceae</taxon>
        <taxon>Chlamydomonas</taxon>
    </lineage>
</organism>
<evidence type="ECO:0000313" key="3">
    <source>
        <dbReference type="EMBL" id="KAG2454558.1"/>
    </source>
</evidence>
<name>A0A835WUL0_9CHLO</name>
<evidence type="ECO:0000313" key="4">
    <source>
        <dbReference type="Proteomes" id="UP000613740"/>
    </source>
</evidence>
<dbReference type="PANTHER" id="PTHR21032:SF0">
    <property type="entry name" value="G PATCH DOMAIN-CONTAINING PROTEIN 11"/>
    <property type="match status" value="1"/>
</dbReference>
<dbReference type="Proteomes" id="UP000613740">
    <property type="component" value="Unassembled WGS sequence"/>
</dbReference>
<keyword evidence="4" id="KW-1185">Reference proteome</keyword>
<dbReference type="InterPro" id="IPR039249">
    <property type="entry name" value="GPATCH11"/>
</dbReference>
<dbReference type="GO" id="GO:0000776">
    <property type="term" value="C:kinetochore"/>
    <property type="evidence" value="ECO:0007669"/>
    <property type="project" value="TreeGrafter"/>
</dbReference>
<dbReference type="InterPro" id="IPR025239">
    <property type="entry name" value="DUF4187"/>
</dbReference>
<feature type="domain" description="DUF4187" evidence="2">
    <location>
        <begin position="237"/>
        <end position="291"/>
    </location>
</feature>
<feature type="region of interest" description="Disordered" evidence="1">
    <location>
        <begin position="224"/>
        <end position="244"/>
    </location>
</feature>
<proteinExistence type="predicted"/>
<dbReference type="PANTHER" id="PTHR21032">
    <property type="entry name" value="G PATCH DOMAIN-CONTAINING PROTEIN 11"/>
    <property type="match status" value="1"/>
</dbReference>
<dbReference type="SMART" id="SM01173">
    <property type="entry name" value="DUF4187"/>
    <property type="match status" value="1"/>
</dbReference>
<feature type="compositionally biased region" description="Basic and acidic residues" evidence="1">
    <location>
        <begin position="70"/>
        <end position="85"/>
    </location>
</feature>
<dbReference type="Pfam" id="PF13821">
    <property type="entry name" value="DUF4187"/>
    <property type="match status" value="1"/>
</dbReference>
<accession>A0A835WUL0</accession>
<feature type="region of interest" description="Disordered" evidence="1">
    <location>
        <begin position="1"/>
        <end position="46"/>
    </location>
</feature>